<keyword evidence="2" id="KW-0378">Hydrolase</keyword>
<evidence type="ECO:0000259" key="1">
    <source>
        <dbReference type="Pfam" id="PF00561"/>
    </source>
</evidence>
<reference evidence="2 3" key="1">
    <citation type="submission" date="2023-03" db="EMBL/GenBank/DDBJ databases">
        <authorList>
            <person name="Mo P."/>
        </authorList>
    </citation>
    <scope>NUCLEOTIDE SEQUENCE [LARGE SCALE GENOMIC DNA]</scope>
    <source>
        <strain evidence="2 3">HUAS 5</strain>
    </source>
</reference>
<protein>
    <submittedName>
        <fullName evidence="2">Alpha/beta hydrolase</fullName>
    </submittedName>
</protein>
<organism evidence="2 3">
    <name type="scientific">Streptomyces cathayae</name>
    <dbReference type="NCBI Taxonomy" id="3031124"/>
    <lineage>
        <taxon>Bacteria</taxon>
        <taxon>Bacillati</taxon>
        <taxon>Actinomycetota</taxon>
        <taxon>Actinomycetes</taxon>
        <taxon>Kitasatosporales</taxon>
        <taxon>Streptomycetaceae</taxon>
        <taxon>Streptomyces</taxon>
    </lineage>
</organism>
<evidence type="ECO:0000313" key="2">
    <source>
        <dbReference type="EMBL" id="WGD39666.1"/>
    </source>
</evidence>
<accession>A0ABY8JYC3</accession>
<dbReference type="GO" id="GO:0016787">
    <property type="term" value="F:hydrolase activity"/>
    <property type="evidence" value="ECO:0007669"/>
    <property type="project" value="UniProtKB-KW"/>
</dbReference>
<dbReference type="Pfam" id="PF00561">
    <property type="entry name" value="Abhydrolase_1"/>
    <property type="match status" value="1"/>
</dbReference>
<sequence>MALTEEGIVHVPGMLSRWVRLSTGAKVHYMTSGETGPAVVLLHGGINGSSGTAGWRFMAPYLGACGFRVYAPDLPSYGLTEDPTNHYGYGLGGHVDFVHDFVRQVGVDEFHLAGNSMGCSITAQYVVTHPEQVLSFALIAGRIGDLVSLEDIRRADGRGPKELPHVAFDGTEESMRAVLTSITYDPSKVTDDVVAMRTLAAGKHADTYAKNLARVFGPQDGSSDPNELARLTTRGRLDKVTIPGIYLYGRQDVVFRVEAGYLQEDALPNVQFFYPDETGHQGQTDQPDLFNQVFLEFFRDGRVSWKTSVRAGISDRRPPIPSLVETPAGSAAE</sequence>
<dbReference type="PANTHER" id="PTHR46438">
    <property type="entry name" value="ALPHA/BETA-HYDROLASES SUPERFAMILY PROTEIN"/>
    <property type="match status" value="1"/>
</dbReference>
<name>A0ABY8JYC3_9ACTN</name>
<evidence type="ECO:0000313" key="3">
    <source>
        <dbReference type="Proteomes" id="UP001216440"/>
    </source>
</evidence>
<dbReference type="PRINTS" id="PR00412">
    <property type="entry name" value="EPOXHYDRLASE"/>
</dbReference>
<dbReference type="PRINTS" id="PR00111">
    <property type="entry name" value="ABHYDROLASE"/>
</dbReference>
<gene>
    <name evidence="2" type="ORF">PYS65_05690</name>
</gene>
<dbReference type="RefSeq" id="WP_279332681.1">
    <property type="nucleotide sequence ID" value="NZ_CP121682.1"/>
</dbReference>
<dbReference type="SUPFAM" id="SSF53474">
    <property type="entry name" value="alpha/beta-Hydrolases"/>
    <property type="match status" value="1"/>
</dbReference>
<dbReference type="InterPro" id="IPR000073">
    <property type="entry name" value="AB_hydrolase_1"/>
</dbReference>
<dbReference type="EMBL" id="CP121682">
    <property type="protein sequence ID" value="WGD39666.1"/>
    <property type="molecule type" value="Genomic_DNA"/>
</dbReference>
<dbReference type="PANTHER" id="PTHR46438:SF11">
    <property type="entry name" value="LIPASE-RELATED"/>
    <property type="match status" value="1"/>
</dbReference>
<dbReference type="Gene3D" id="3.40.50.1820">
    <property type="entry name" value="alpha/beta hydrolase"/>
    <property type="match status" value="1"/>
</dbReference>
<feature type="domain" description="AB hydrolase-1" evidence="1">
    <location>
        <begin position="37"/>
        <end position="283"/>
    </location>
</feature>
<proteinExistence type="predicted"/>
<dbReference type="Proteomes" id="UP001216440">
    <property type="component" value="Chromosome"/>
</dbReference>
<dbReference type="InterPro" id="IPR000639">
    <property type="entry name" value="Epox_hydrolase-like"/>
</dbReference>
<dbReference type="InterPro" id="IPR029058">
    <property type="entry name" value="AB_hydrolase_fold"/>
</dbReference>
<keyword evidence="3" id="KW-1185">Reference proteome</keyword>